<dbReference type="Proteomes" id="UP000697710">
    <property type="component" value="Unassembled WGS sequence"/>
</dbReference>
<sequence>FTMPITLHVQDLIPTELPYHQLTSQPDGVQIQLTVPTSPRAEGAIVERQDQRDLVWHVLSDPLTPDAMGRISFFDRTATPDSDYEYRFRVRYVTGQVVVYGPYPHGYHPPAPTRLEVSLASPNPSRDAFLFRVGIPSSARLDLGVFDVRGRRLQHLVDGSLRPGVHLIPWDGRSDDGNRVGAGIYWIRARSAGQTVTLRVVRLR</sequence>
<dbReference type="Gene3D" id="2.60.40.4070">
    <property type="match status" value="1"/>
</dbReference>
<evidence type="ECO:0000313" key="2">
    <source>
        <dbReference type="Proteomes" id="UP000697710"/>
    </source>
</evidence>
<evidence type="ECO:0000313" key="1">
    <source>
        <dbReference type="EMBL" id="MCA9728499.1"/>
    </source>
</evidence>
<reference evidence="1" key="1">
    <citation type="submission" date="2020-04" db="EMBL/GenBank/DDBJ databases">
        <authorList>
            <person name="Zhang T."/>
        </authorList>
    </citation>
    <scope>NUCLEOTIDE SEQUENCE</scope>
    <source>
        <strain evidence="1">HKST-UBA01</strain>
    </source>
</reference>
<accession>A0A956LZQ9</accession>
<comment type="caution">
    <text evidence="1">The sequence shown here is derived from an EMBL/GenBank/DDBJ whole genome shotgun (WGS) entry which is preliminary data.</text>
</comment>
<dbReference type="EMBL" id="JAGQHR010000401">
    <property type="protein sequence ID" value="MCA9728499.1"/>
    <property type="molecule type" value="Genomic_DNA"/>
</dbReference>
<dbReference type="InterPro" id="IPR026444">
    <property type="entry name" value="Secre_tail"/>
</dbReference>
<gene>
    <name evidence="1" type="ORF">KC729_12495</name>
</gene>
<feature type="non-terminal residue" evidence="1">
    <location>
        <position position="1"/>
    </location>
</feature>
<name>A0A956LZQ9_UNCEI</name>
<organism evidence="1 2">
    <name type="scientific">Eiseniibacteriota bacterium</name>
    <dbReference type="NCBI Taxonomy" id="2212470"/>
    <lineage>
        <taxon>Bacteria</taxon>
        <taxon>Candidatus Eiseniibacteriota</taxon>
    </lineage>
</organism>
<dbReference type="NCBIfam" id="TIGR04183">
    <property type="entry name" value="Por_Secre_tail"/>
    <property type="match status" value="1"/>
</dbReference>
<protein>
    <submittedName>
        <fullName evidence="1">T9SS type A sorting domain-containing protein</fullName>
    </submittedName>
</protein>
<proteinExistence type="predicted"/>
<dbReference type="AlphaFoldDB" id="A0A956LZQ9"/>
<reference evidence="1" key="2">
    <citation type="journal article" date="2021" name="Microbiome">
        <title>Successional dynamics and alternative stable states in a saline activated sludge microbial community over 9 years.</title>
        <authorList>
            <person name="Wang Y."/>
            <person name="Ye J."/>
            <person name="Ju F."/>
            <person name="Liu L."/>
            <person name="Boyd J.A."/>
            <person name="Deng Y."/>
            <person name="Parks D.H."/>
            <person name="Jiang X."/>
            <person name="Yin X."/>
            <person name="Woodcroft B.J."/>
            <person name="Tyson G.W."/>
            <person name="Hugenholtz P."/>
            <person name="Polz M.F."/>
            <person name="Zhang T."/>
        </authorList>
    </citation>
    <scope>NUCLEOTIDE SEQUENCE</scope>
    <source>
        <strain evidence="1">HKST-UBA01</strain>
    </source>
</reference>